<organism evidence="2 3">
    <name type="scientific">Paraburkholderia ultramafica</name>
    <dbReference type="NCBI Taxonomy" id="1544867"/>
    <lineage>
        <taxon>Bacteria</taxon>
        <taxon>Pseudomonadati</taxon>
        <taxon>Pseudomonadota</taxon>
        <taxon>Betaproteobacteria</taxon>
        <taxon>Burkholderiales</taxon>
        <taxon>Burkholderiaceae</taxon>
        <taxon>Paraburkholderia</taxon>
    </lineage>
</organism>
<feature type="domain" description="DUF4158" evidence="1">
    <location>
        <begin position="6"/>
        <end position="77"/>
    </location>
</feature>
<evidence type="ECO:0000259" key="1">
    <source>
        <dbReference type="Pfam" id="PF13700"/>
    </source>
</evidence>
<protein>
    <submittedName>
        <fullName evidence="2">Tn3 family transposase ISSod9</fullName>
    </submittedName>
</protein>
<dbReference type="AlphaFoldDB" id="A0A6S7BHZ1"/>
<accession>A0A6S7BHZ1</accession>
<proteinExistence type="predicted"/>
<name>A0A6S7BHZ1_9BURK</name>
<dbReference type="Proteomes" id="UP000494365">
    <property type="component" value="Unassembled WGS sequence"/>
</dbReference>
<dbReference type="InterPro" id="IPR025296">
    <property type="entry name" value="DUF4158"/>
</dbReference>
<evidence type="ECO:0000313" key="3">
    <source>
        <dbReference type="Proteomes" id="UP000494365"/>
    </source>
</evidence>
<evidence type="ECO:0000313" key="2">
    <source>
        <dbReference type="EMBL" id="CAB3800659.1"/>
    </source>
</evidence>
<keyword evidence="3" id="KW-1185">Reference proteome</keyword>
<reference evidence="2 3" key="1">
    <citation type="submission" date="2020-04" db="EMBL/GenBank/DDBJ databases">
        <authorList>
            <person name="De Canck E."/>
        </authorList>
    </citation>
    <scope>NUCLEOTIDE SEQUENCE [LARGE SCALE GENOMIC DNA]</scope>
    <source>
        <strain evidence="2 3">LMG 28614</strain>
    </source>
</reference>
<dbReference type="EMBL" id="CADIKK010000028">
    <property type="protein sequence ID" value="CAB3800659.1"/>
    <property type="molecule type" value="Genomic_DNA"/>
</dbReference>
<gene>
    <name evidence="2" type="ORF">LMG28614_05244</name>
</gene>
<sequence length="77" mass="8524">MPRRSILSVTERDSLLALPDTEDGLIRYYTFSDSDQSLIGQRRGNLNRLGFAIQLCLLRYPGQGLAADAVVPSSLLQ</sequence>
<dbReference type="Pfam" id="PF13700">
    <property type="entry name" value="DUF4158"/>
    <property type="match status" value="1"/>
</dbReference>